<organism evidence="1">
    <name type="scientific">Sipha flava</name>
    <name type="common">yellow sugarcane aphid</name>
    <dbReference type="NCBI Taxonomy" id="143950"/>
    <lineage>
        <taxon>Eukaryota</taxon>
        <taxon>Metazoa</taxon>
        <taxon>Ecdysozoa</taxon>
        <taxon>Arthropoda</taxon>
        <taxon>Hexapoda</taxon>
        <taxon>Insecta</taxon>
        <taxon>Pterygota</taxon>
        <taxon>Neoptera</taxon>
        <taxon>Paraneoptera</taxon>
        <taxon>Hemiptera</taxon>
        <taxon>Sternorrhyncha</taxon>
        <taxon>Aphidomorpha</taxon>
        <taxon>Aphidoidea</taxon>
        <taxon>Aphididae</taxon>
        <taxon>Sipha</taxon>
    </lineage>
</organism>
<name>A0A2S2QXN7_9HEMI</name>
<gene>
    <name evidence="1" type="ORF">g.168054</name>
</gene>
<dbReference type="AlphaFoldDB" id="A0A2S2QXN7"/>
<sequence length="229" mass="25859">MEDKLDTLIKSVNDLKTSNNKLVSSINSLFDKVATLTNKINSHSTQLNTLSTELTSLTTKVVTLEANIASSNINSSALINDNLISEMIDRQSRRNNVLLFNLPEAPNDSTNTSSDLTSIQNILDFLNLKSKPNSVTRLGKPSSSNTTKPRPIKLHFLDQKDIFELFSCQNKLKSNSTWKDLRFSSDRTKQQQEYMSHLRQELLNRQSKGEQDLTIKYIKGTPKIINSKN</sequence>
<accession>A0A2S2QXN7</accession>
<reference evidence="1" key="1">
    <citation type="submission" date="2018-04" db="EMBL/GenBank/DDBJ databases">
        <title>Transcriptome assembly of Sipha flava.</title>
        <authorList>
            <person name="Scully E.D."/>
            <person name="Geib S.M."/>
            <person name="Palmer N.A."/>
            <person name="Koch K."/>
            <person name="Bradshaw J."/>
            <person name="Heng-Moss T."/>
            <person name="Sarath G."/>
        </authorList>
    </citation>
    <scope>NUCLEOTIDE SEQUENCE</scope>
</reference>
<dbReference type="EMBL" id="GGMS01013220">
    <property type="protein sequence ID" value="MBY82423.1"/>
    <property type="molecule type" value="Transcribed_RNA"/>
</dbReference>
<proteinExistence type="predicted"/>
<evidence type="ECO:0000313" key="1">
    <source>
        <dbReference type="EMBL" id="MBY82423.1"/>
    </source>
</evidence>
<dbReference type="Gene3D" id="1.20.5.340">
    <property type="match status" value="1"/>
</dbReference>
<protein>
    <submittedName>
        <fullName evidence="1">Uncharacterized protein</fullName>
    </submittedName>
</protein>
<dbReference type="OrthoDB" id="6593676at2759"/>